<dbReference type="PROSITE" id="PS51225">
    <property type="entry name" value="MARVEL"/>
    <property type="match status" value="2"/>
</dbReference>
<dbReference type="Proteomes" id="UP000299084">
    <property type="component" value="Unassembled WGS sequence"/>
</dbReference>
<feature type="domain" description="MARVEL" evidence="8">
    <location>
        <begin position="395"/>
        <end position="585"/>
    </location>
</feature>
<keyword evidence="2 5" id="KW-0812">Transmembrane</keyword>
<feature type="compositionally biased region" description="Basic and acidic residues" evidence="6">
    <location>
        <begin position="1"/>
        <end position="85"/>
    </location>
</feature>
<feature type="transmembrane region" description="Helical" evidence="7">
    <location>
        <begin position="400"/>
        <end position="425"/>
    </location>
</feature>
<dbReference type="PANTHER" id="PTHR34609:SF17">
    <property type="entry name" value="GEO08273P1-RELATED"/>
    <property type="match status" value="1"/>
</dbReference>
<feature type="domain" description="MARVEL" evidence="8">
    <location>
        <begin position="166"/>
        <end position="359"/>
    </location>
</feature>
<feature type="region of interest" description="Disordered" evidence="6">
    <location>
        <begin position="1"/>
        <end position="141"/>
    </location>
</feature>
<feature type="transmembrane region" description="Helical" evidence="7">
    <location>
        <begin position="275"/>
        <end position="298"/>
    </location>
</feature>
<sequence>MERPSGTREPRAQPRERDPDRHLRSDRDRHPERERDRAGDRRRERNGGGRRDGDRDRERDREPRQDRHRAGDHRTGEQRVREKSRQRQTRNGPQRPTWDAAPPPWPAPWETPEPPPLRKEGLGRRGAESEPTSGRYPLSNPRPELEEVEYYQSEAEGLLECHKCRYLCTGRACCQMLEVLLNLLILACSSVSYNSTGGYTGITSLGGIYYYQYGGAYSGFDGADGEKAQQLDVQFYQLKLPTVTAAMACSGALMAFCCLLIAMGVLRVPWHCPTWLVVEGLLDVLIAGAYIPALYFYFHNLSAAYASLVCKEREALYQSKGYSGFSCSFHGGDIGAGIFAALGIGVFALGAVQAIRDYQKVRKLKEKPAEMLDLHFPLQNLLLSPETRLTHYRKLLSSDVCVIQIVEVILNGMILMCIVASYFVLAGFSASFASGGGFGNNYYSPFEGTELEQVRQLDQQYTVLRAPLIYGGVAVSLGLGVLTLGVLLQGAKSLNKLPRKWLLLEAAFSLLAAVGYCVGIGVYLHAALQINSTDTCRTRERVYARKGLTWMNCQLSGTDGAAATFACLLVIMYGASVVLALRSYREQKHYQDSQEQHRSYSDAPEYLWSGTL</sequence>
<reference evidence="9 10" key="1">
    <citation type="journal article" date="2019" name="Mol. Ecol. Resour.">
        <title>Improving Illumina assemblies with Hi-C and long reads: an example with the North African dromedary.</title>
        <authorList>
            <person name="Elbers J.P."/>
            <person name="Rogers M.F."/>
            <person name="Perelman P.L."/>
            <person name="Proskuryakova A.A."/>
            <person name="Serdyukova N.A."/>
            <person name="Johnson W.E."/>
            <person name="Horin P."/>
            <person name="Corander J."/>
            <person name="Murphy D."/>
            <person name="Burger P.A."/>
        </authorList>
    </citation>
    <scope>NUCLEOTIDE SEQUENCE [LARGE SCALE GENOMIC DNA]</scope>
    <source>
        <strain evidence="9">Drom800</strain>
        <tissue evidence="9">Blood</tissue>
    </source>
</reference>
<feature type="transmembrane region" description="Helical" evidence="7">
    <location>
        <begin position="243"/>
        <end position="263"/>
    </location>
</feature>
<feature type="transmembrane region" description="Helical" evidence="7">
    <location>
        <begin position="468"/>
        <end position="489"/>
    </location>
</feature>
<dbReference type="EMBL" id="JWIN03000009">
    <property type="protein sequence ID" value="KAB1273414.1"/>
    <property type="molecule type" value="Genomic_DNA"/>
</dbReference>
<evidence type="ECO:0000313" key="10">
    <source>
        <dbReference type="Proteomes" id="UP000299084"/>
    </source>
</evidence>
<accession>A0A5N4DR34</accession>
<comment type="caution">
    <text evidence="9">The sequence shown here is derived from an EMBL/GenBank/DDBJ whole genome shotgun (WGS) entry which is preliminary data.</text>
</comment>
<evidence type="ECO:0000256" key="3">
    <source>
        <dbReference type="ARBA" id="ARBA00022989"/>
    </source>
</evidence>
<protein>
    <submittedName>
        <fullName evidence="9">MARVEL domain-containing protein 3</fullName>
    </submittedName>
</protein>
<evidence type="ECO:0000256" key="1">
    <source>
        <dbReference type="ARBA" id="ARBA00004141"/>
    </source>
</evidence>
<evidence type="ECO:0000259" key="8">
    <source>
        <dbReference type="PROSITE" id="PS51225"/>
    </source>
</evidence>
<keyword evidence="3 7" id="KW-1133">Transmembrane helix</keyword>
<evidence type="ECO:0000313" key="9">
    <source>
        <dbReference type="EMBL" id="KAB1273414.1"/>
    </source>
</evidence>
<dbReference type="InterPro" id="IPR008253">
    <property type="entry name" value="Marvel"/>
</dbReference>
<dbReference type="AlphaFoldDB" id="A0A5N4DR34"/>
<evidence type="ECO:0000256" key="5">
    <source>
        <dbReference type="PROSITE-ProRule" id="PRU00581"/>
    </source>
</evidence>
<name>A0A5N4DR34_CAMDR</name>
<evidence type="ECO:0000256" key="7">
    <source>
        <dbReference type="SAM" id="Phobius"/>
    </source>
</evidence>
<gene>
    <name evidence="9" type="ORF">Cadr_000011176</name>
</gene>
<evidence type="ECO:0000256" key="4">
    <source>
        <dbReference type="ARBA" id="ARBA00023136"/>
    </source>
</evidence>
<feature type="transmembrane region" description="Helical" evidence="7">
    <location>
        <begin position="560"/>
        <end position="581"/>
    </location>
</feature>
<feature type="transmembrane region" description="Helical" evidence="7">
    <location>
        <begin position="334"/>
        <end position="355"/>
    </location>
</feature>
<dbReference type="PANTHER" id="PTHR34609">
    <property type="entry name" value="GEO08273P1-RELATED"/>
    <property type="match status" value="1"/>
</dbReference>
<organism evidence="9 10">
    <name type="scientific">Camelus dromedarius</name>
    <name type="common">Dromedary</name>
    <name type="synonym">Arabian camel</name>
    <dbReference type="NCBI Taxonomy" id="9838"/>
    <lineage>
        <taxon>Eukaryota</taxon>
        <taxon>Metazoa</taxon>
        <taxon>Chordata</taxon>
        <taxon>Craniata</taxon>
        <taxon>Vertebrata</taxon>
        <taxon>Euteleostomi</taxon>
        <taxon>Mammalia</taxon>
        <taxon>Eutheria</taxon>
        <taxon>Laurasiatheria</taxon>
        <taxon>Artiodactyla</taxon>
        <taxon>Tylopoda</taxon>
        <taxon>Camelidae</taxon>
        <taxon>Camelus</taxon>
    </lineage>
</organism>
<feature type="compositionally biased region" description="Basic and acidic residues" evidence="6">
    <location>
        <begin position="116"/>
        <end position="128"/>
    </location>
</feature>
<dbReference type="InterPro" id="IPR053077">
    <property type="entry name" value="MARVEL_domain_protein_3"/>
</dbReference>
<dbReference type="GO" id="GO:0016020">
    <property type="term" value="C:membrane"/>
    <property type="evidence" value="ECO:0007669"/>
    <property type="project" value="UniProtKB-SubCell"/>
</dbReference>
<feature type="compositionally biased region" description="Pro residues" evidence="6">
    <location>
        <begin position="101"/>
        <end position="115"/>
    </location>
</feature>
<keyword evidence="10" id="KW-1185">Reference proteome</keyword>
<proteinExistence type="predicted"/>
<evidence type="ECO:0000256" key="6">
    <source>
        <dbReference type="SAM" id="MobiDB-lite"/>
    </source>
</evidence>
<feature type="transmembrane region" description="Helical" evidence="7">
    <location>
        <begin position="501"/>
        <end position="524"/>
    </location>
</feature>
<evidence type="ECO:0000256" key="2">
    <source>
        <dbReference type="ARBA" id="ARBA00022692"/>
    </source>
</evidence>
<comment type="subcellular location">
    <subcellularLocation>
        <location evidence="1">Membrane</location>
        <topology evidence="1">Multi-pass membrane protein</topology>
    </subcellularLocation>
</comment>
<keyword evidence="4 5" id="KW-0472">Membrane</keyword>